<keyword evidence="3" id="KW-1185">Reference proteome</keyword>
<protein>
    <submittedName>
        <fullName evidence="2">Uncharacterized protein</fullName>
    </submittedName>
</protein>
<reference evidence="3" key="1">
    <citation type="journal article" date="2019" name="Int. J. Syst. Evol. Microbiol.">
        <title>The Global Catalogue of Microorganisms (GCM) 10K type strain sequencing project: providing services to taxonomists for standard genome sequencing and annotation.</title>
        <authorList>
            <consortium name="The Broad Institute Genomics Platform"/>
            <consortium name="The Broad Institute Genome Sequencing Center for Infectious Disease"/>
            <person name="Wu L."/>
            <person name="Ma J."/>
        </authorList>
    </citation>
    <scope>NUCLEOTIDE SEQUENCE [LARGE SCALE GENOMIC DNA]</scope>
    <source>
        <strain evidence="3">JCM 16904</strain>
    </source>
</reference>
<sequence length="154" mass="16759">MRKRRLRTGVALAAIVGSQMITGLAGPAHAASQAECVGGANGFRDISDSASGIKQVYKQDDSRTVEINIQTVVLGHETTSRGFAKIQGQTRSGDLIWMDWTRDHGRTWIQCGPFTITANGQTKTSAAQSTSSDDAWRFRAGGVIRGKLYVTDWW</sequence>
<comment type="caution">
    <text evidence="2">The sequence shown here is derived from an EMBL/GenBank/DDBJ whole genome shotgun (WGS) entry which is preliminary data.</text>
</comment>
<keyword evidence="1" id="KW-0732">Signal</keyword>
<organism evidence="2 3">
    <name type="scientific">Nonomuraea antimicrobica</name>
    <dbReference type="NCBI Taxonomy" id="561173"/>
    <lineage>
        <taxon>Bacteria</taxon>
        <taxon>Bacillati</taxon>
        <taxon>Actinomycetota</taxon>
        <taxon>Actinomycetes</taxon>
        <taxon>Streptosporangiales</taxon>
        <taxon>Streptosporangiaceae</taxon>
        <taxon>Nonomuraea</taxon>
    </lineage>
</organism>
<accession>A0ABP7C743</accession>
<evidence type="ECO:0000313" key="2">
    <source>
        <dbReference type="EMBL" id="GAA3679631.1"/>
    </source>
</evidence>
<dbReference type="Proteomes" id="UP001500902">
    <property type="component" value="Unassembled WGS sequence"/>
</dbReference>
<proteinExistence type="predicted"/>
<gene>
    <name evidence="2" type="ORF">GCM10022224_049830</name>
</gene>
<dbReference type="EMBL" id="BAAAZP010000091">
    <property type="protein sequence ID" value="GAA3679631.1"/>
    <property type="molecule type" value="Genomic_DNA"/>
</dbReference>
<evidence type="ECO:0000256" key="1">
    <source>
        <dbReference type="SAM" id="SignalP"/>
    </source>
</evidence>
<name>A0ABP7C743_9ACTN</name>
<evidence type="ECO:0000313" key="3">
    <source>
        <dbReference type="Proteomes" id="UP001500902"/>
    </source>
</evidence>
<feature type="signal peptide" evidence="1">
    <location>
        <begin position="1"/>
        <end position="30"/>
    </location>
</feature>
<feature type="chain" id="PRO_5045044314" evidence="1">
    <location>
        <begin position="31"/>
        <end position="154"/>
    </location>
</feature>